<dbReference type="SUPFAM" id="SSF56042">
    <property type="entry name" value="PurM C-terminal domain-like"/>
    <property type="match status" value="1"/>
</dbReference>
<keyword evidence="4" id="KW-1185">Reference proteome</keyword>
<comment type="caution">
    <text evidence="2">Lacks conserved residue(s) required for the propagation of feature annotation.</text>
</comment>
<feature type="binding site" evidence="2">
    <location>
        <position position="298"/>
    </location>
    <ligand>
        <name>substrate</name>
    </ligand>
</feature>
<dbReference type="Gene3D" id="3.90.650.10">
    <property type="entry name" value="PurM-like C-terminal domain"/>
    <property type="match status" value="1"/>
</dbReference>
<dbReference type="PANTHER" id="PTHR30270">
    <property type="entry name" value="THIAMINE-MONOPHOSPHATE KINASE"/>
    <property type="match status" value="1"/>
</dbReference>
<dbReference type="GO" id="GO:0009229">
    <property type="term" value="P:thiamine diphosphate biosynthetic process"/>
    <property type="evidence" value="ECO:0007669"/>
    <property type="project" value="UniProtKB-UniRule"/>
</dbReference>
<comment type="catalytic activity">
    <reaction evidence="2">
        <text>thiamine phosphate + ATP = thiamine diphosphate + ADP</text>
        <dbReference type="Rhea" id="RHEA:15913"/>
        <dbReference type="ChEBI" id="CHEBI:30616"/>
        <dbReference type="ChEBI" id="CHEBI:37575"/>
        <dbReference type="ChEBI" id="CHEBI:58937"/>
        <dbReference type="ChEBI" id="CHEBI:456216"/>
        <dbReference type="EC" id="2.7.4.16"/>
    </reaction>
</comment>
<comment type="miscellaneous">
    <text evidence="2">Reaction mechanism of ThiL seems to utilize a direct, inline transfer of the gamma-phosphate of ATP to TMP rather than a phosphorylated enzyme intermediate.</text>
</comment>
<comment type="pathway">
    <text evidence="2">Cofactor biosynthesis; thiamine diphosphate biosynthesis; thiamine diphosphate from thiamine phosphate: step 1/1.</text>
</comment>
<dbReference type="NCBIfam" id="TIGR01379">
    <property type="entry name" value="thiL"/>
    <property type="match status" value="1"/>
</dbReference>
<evidence type="ECO:0000256" key="2">
    <source>
        <dbReference type="HAMAP-Rule" id="MF_02128"/>
    </source>
</evidence>
<dbReference type="CDD" id="cd02194">
    <property type="entry name" value="ThiL"/>
    <property type="match status" value="1"/>
</dbReference>
<keyword evidence="1 2" id="KW-0784">Thiamine biosynthesis</keyword>
<dbReference type="AlphaFoldDB" id="A0A0G3XEZ9"/>
<dbReference type="GO" id="GO:0009030">
    <property type="term" value="F:thiamine-phosphate kinase activity"/>
    <property type="evidence" value="ECO:0007669"/>
    <property type="project" value="UniProtKB-UniRule"/>
</dbReference>
<comment type="similarity">
    <text evidence="2">Belongs to the thiamine-monophosphate kinase family.</text>
</comment>
<name>A0A0G3XEZ9_9SPHN</name>
<dbReference type="PIRSF" id="PIRSF005303">
    <property type="entry name" value="Thiam_monoph_kin"/>
    <property type="match status" value="1"/>
</dbReference>
<dbReference type="GO" id="GO:0000287">
    <property type="term" value="F:magnesium ion binding"/>
    <property type="evidence" value="ECO:0007669"/>
    <property type="project" value="UniProtKB-UniRule"/>
</dbReference>
<feature type="binding site" evidence="2">
    <location>
        <position position="251"/>
    </location>
    <ligand>
        <name>substrate</name>
    </ligand>
</feature>
<keyword evidence="2 3" id="KW-0418">Kinase</keyword>
<dbReference type="KEGG" id="cna:AB433_03305"/>
<feature type="binding site" evidence="2">
    <location>
        <position position="45"/>
    </location>
    <ligand>
        <name>Mg(2+)</name>
        <dbReference type="ChEBI" id="CHEBI:18420"/>
        <label>2</label>
    </ligand>
</feature>
<dbReference type="InterPro" id="IPR036921">
    <property type="entry name" value="PurM-like_N_sf"/>
</dbReference>
<protein>
    <recommendedName>
        <fullName evidence="2">Thiamine-monophosphate kinase</fullName>
        <shortName evidence="2">TMP kinase</shortName>
        <shortName evidence="2">Thiamine-phosphate kinase</shortName>
        <ecNumber evidence="2">2.7.4.16</ecNumber>
    </recommendedName>
</protein>
<feature type="binding site" evidence="2">
    <location>
        <position position="73"/>
    </location>
    <ligand>
        <name>Mg(2+)</name>
        <dbReference type="ChEBI" id="CHEBI:18420"/>
        <label>3</label>
    </ligand>
</feature>
<feature type="binding site" evidence="2">
    <location>
        <position position="118"/>
    </location>
    <ligand>
        <name>Mg(2+)</name>
        <dbReference type="ChEBI" id="CHEBI:18420"/>
        <label>1</label>
    </ligand>
</feature>
<dbReference type="InterPro" id="IPR016188">
    <property type="entry name" value="PurM-like_N"/>
</dbReference>
<dbReference type="PANTHER" id="PTHR30270:SF0">
    <property type="entry name" value="THIAMINE-MONOPHOSPHATE KINASE"/>
    <property type="match status" value="1"/>
</dbReference>
<dbReference type="Proteomes" id="UP000035287">
    <property type="component" value="Chromosome"/>
</dbReference>
<dbReference type="PATRIC" id="fig|1348774.3.peg.691"/>
<keyword evidence="2" id="KW-0460">Magnesium</keyword>
<dbReference type="GO" id="GO:0009228">
    <property type="term" value="P:thiamine biosynthetic process"/>
    <property type="evidence" value="ECO:0007669"/>
    <property type="project" value="UniProtKB-KW"/>
</dbReference>
<evidence type="ECO:0000313" key="4">
    <source>
        <dbReference type="Proteomes" id="UP000035287"/>
    </source>
</evidence>
<dbReference type="InterPro" id="IPR010918">
    <property type="entry name" value="PurM-like_C_dom"/>
</dbReference>
<dbReference type="Pfam" id="PF02769">
    <property type="entry name" value="AIRS_C"/>
    <property type="match status" value="1"/>
</dbReference>
<dbReference type="STRING" id="1348774.AB433_03305"/>
<dbReference type="InterPro" id="IPR036676">
    <property type="entry name" value="PurM-like_C_sf"/>
</dbReference>
<feature type="binding site" evidence="2">
    <location>
        <begin position="117"/>
        <end position="118"/>
    </location>
    <ligand>
        <name>ATP</name>
        <dbReference type="ChEBI" id="CHEBI:30616"/>
    </ligand>
</feature>
<comment type="function">
    <text evidence="2">Catalyzes the ATP-dependent phosphorylation of thiamine-monophosphate (TMP) to form thiamine-pyrophosphate (TPP), the active form of vitamin B1.</text>
</comment>
<sequence length="303" mass="31365">MTGQSAEEGFIAALRAIARDPGARGLTDDAAELSVSASTLVITHDMMVEGVHWLPRQDPADVAWKLVAANLSDLAAKGAQPLALVMGYMLGDAAWNARFVEGLDEAVVRFGVALLGGDTVSTPQGSARSIGITAIGQPQVVPSPSRADAKPGQALWITGTVGGALAGFEALRAGSTDEALTAPFRRPEPHVAAGEALAKHVGAMMDVSDGLLLDATRMAQASGTTIAIDSSAVPVVPALADRRDEAMRWGDDYNLLFTLSEGSTPPVAATRIGTVMAGSDRPLLIDGTPPDSPDKLGYLHRQP</sequence>
<keyword evidence="2" id="KW-0547">Nucleotide-binding</keyword>
<dbReference type="EMBL" id="CP011770">
    <property type="protein sequence ID" value="AKM09216.1"/>
    <property type="molecule type" value="Genomic_DNA"/>
</dbReference>
<dbReference type="Gene3D" id="3.30.1330.10">
    <property type="entry name" value="PurM-like, N-terminal domain"/>
    <property type="match status" value="1"/>
</dbReference>
<dbReference type="HAMAP" id="MF_02128">
    <property type="entry name" value="TMP_kinase"/>
    <property type="match status" value="1"/>
</dbReference>
<dbReference type="Pfam" id="PF00586">
    <property type="entry name" value="AIRS"/>
    <property type="match status" value="1"/>
</dbReference>
<dbReference type="InterPro" id="IPR006283">
    <property type="entry name" value="ThiL-like"/>
</dbReference>
<keyword evidence="2" id="KW-0808">Transferase</keyword>
<proteinExistence type="inferred from homology"/>
<organism evidence="3 4">
    <name type="scientific">Croceicoccus naphthovorans</name>
    <dbReference type="NCBI Taxonomy" id="1348774"/>
    <lineage>
        <taxon>Bacteria</taxon>
        <taxon>Pseudomonadati</taxon>
        <taxon>Pseudomonadota</taxon>
        <taxon>Alphaproteobacteria</taxon>
        <taxon>Sphingomonadales</taxon>
        <taxon>Erythrobacteraceae</taxon>
        <taxon>Croceicoccus</taxon>
    </lineage>
</organism>
<feature type="binding site" evidence="2">
    <location>
        <position position="73"/>
    </location>
    <ligand>
        <name>Mg(2+)</name>
        <dbReference type="ChEBI" id="CHEBI:18420"/>
        <label>4</label>
    </ligand>
</feature>
<feature type="binding site" evidence="2">
    <location>
        <position position="208"/>
    </location>
    <ligand>
        <name>ATP</name>
        <dbReference type="ChEBI" id="CHEBI:30616"/>
    </ligand>
</feature>
<feature type="binding site" evidence="2">
    <location>
        <position position="52"/>
    </location>
    <ligand>
        <name>substrate</name>
    </ligand>
</feature>
<keyword evidence="2" id="KW-0479">Metal-binding</keyword>
<feature type="binding site" evidence="2">
    <location>
        <position position="209"/>
    </location>
    <ligand>
        <name>Mg(2+)</name>
        <dbReference type="ChEBI" id="CHEBI:18420"/>
        <label>5</label>
    </ligand>
</feature>
<dbReference type="UniPathway" id="UPA00060">
    <property type="reaction ID" value="UER00142"/>
</dbReference>
<feature type="binding site" evidence="2">
    <location>
        <position position="43"/>
    </location>
    <ligand>
        <name>Mg(2+)</name>
        <dbReference type="ChEBI" id="CHEBI:18420"/>
        <label>4</label>
    </ligand>
</feature>
<dbReference type="OrthoDB" id="9802811at2"/>
<evidence type="ECO:0000313" key="3">
    <source>
        <dbReference type="EMBL" id="AKM09216.1"/>
    </source>
</evidence>
<gene>
    <name evidence="2" type="primary">thiL</name>
    <name evidence="3" type="ORF">AB433_03305</name>
</gene>
<feature type="binding site" evidence="2">
    <location>
        <position position="29"/>
    </location>
    <ligand>
        <name>Mg(2+)</name>
        <dbReference type="ChEBI" id="CHEBI:18420"/>
        <label>4</label>
    </ligand>
</feature>
<dbReference type="SUPFAM" id="SSF55326">
    <property type="entry name" value="PurM N-terminal domain-like"/>
    <property type="match status" value="1"/>
</dbReference>
<keyword evidence="2" id="KW-0067">ATP-binding</keyword>
<feature type="binding site" evidence="2">
    <location>
        <position position="206"/>
    </location>
    <ligand>
        <name>Mg(2+)</name>
        <dbReference type="ChEBI" id="CHEBI:18420"/>
        <label>3</label>
    </ligand>
</feature>
<feature type="binding site" evidence="2">
    <location>
        <position position="29"/>
    </location>
    <ligand>
        <name>Mg(2+)</name>
        <dbReference type="ChEBI" id="CHEBI:18420"/>
        <label>3</label>
    </ligand>
</feature>
<feature type="binding site" evidence="2">
    <location>
        <position position="45"/>
    </location>
    <ligand>
        <name>Mg(2+)</name>
        <dbReference type="ChEBI" id="CHEBI:18420"/>
        <label>1</label>
    </ligand>
</feature>
<dbReference type="RefSeq" id="WP_047819907.1">
    <property type="nucleotide sequence ID" value="NZ_CP011770.1"/>
</dbReference>
<feature type="binding site" evidence="2">
    <location>
        <position position="73"/>
    </location>
    <ligand>
        <name>Mg(2+)</name>
        <dbReference type="ChEBI" id="CHEBI:18420"/>
        <label>2</label>
    </ligand>
</feature>
<dbReference type="EC" id="2.7.4.16" evidence="2"/>
<reference evidence="3 4" key="1">
    <citation type="submission" date="2015-06" db="EMBL/GenBank/DDBJ databases">
        <authorList>
            <person name="Zeng Y."/>
            <person name="Huang Y."/>
        </authorList>
    </citation>
    <scope>NUCLEOTIDE SEQUENCE [LARGE SCALE GENOMIC DNA]</scope>
    <source>
        <strain evidence="3 4">PQ-2</strain>
    </source>
</reference>
<accession>A0A0G3XEZ9</accession>
<dbReference type="GO" id="GO:0005524">
    <property type="term" value="F:ATP binding"/>
    <property type="evidence" value="ECO:0007669"/>
    <property type="project" value="UniProtKB-UniRule"/>
</dbReference>
<feature type="binding site" evidence="2">
    <location>
        <position position="146"/>
    </location>
    <ligand>
        <name>ATP</name>
        <dbReference type="ChEBI" id="CHEBI:30616"/>
    </ligand>
</feature>
<evidence type="ECO:0000256" key="1">
    <source>
        <dbReference type="ARBA" id="ARBA00022977"/>
    </source>
</evidence>